<evidence type="ECO:0000313" key="11">
    <source>
        <dbReference type="EMBL" id="TXJ34190.1"/>
    </source>
</evidence>
<dbReference type="InterPro" id="IPR000515">
    <property type="entry name" value="MetI-like"/>
</dbReference>
<proteinExistence type="inferred from homology"/>
<dbReference type="EMBL" id="SAYG01000004">
    <property type="protein sequence ID" value="TXJ46245.1"/>
    <property type="molecule type" value="Genomic_DNA"/>
</dbReference>
<evidence type="ECO:0000256" key="2">
    <source>
        <dbReference type="ARBA" id="ARBA00022448"/>
    </source>
</evidence>
<evidence type="ECO:0000259" key="8">
    <source>
        <dbReference type="PROSITE" id="PS50928"/>
    </source>
</evidence>
<evidence type="ECO:0000256" key="5">
    <source>
        <dbReference type="ARBA" id="ARBA00022989"/>
    </source>
</evidence>
<dbReference type="Proteomes" id="UP000322659">
    <property type="component" value="Unassembled WGS sequence"/>
</dbReference>
<evidence type="ECO:0000313" key="14">
    <source>
        <dbReference type="Proteomes" id="UP000324574"/>
    </source>
</evidence>
<comment type="subcellular location">
    <subcellularLocation>
        <location evidence="1 7">Cell membrane</location>
        <topology evidence="1 7">Multi-pass membrane protein</topology>
    </subcellularLocation>
</comment>
<dbReference type="Pfam" id="PF00528">
    <property type="entry name" value="BPD_transp_1"/>
    <property type="match status" value="1"/>
</dbReference>
<dbReference type="Gene3D" id="1.10.3720.10">
    <property type="entry name" value="MetI-like"/>
    <property type="match status" value="1"/>
</dbReference>
<dbReference type="AlphaFoldDB" id="A0A5C8DEL6"/>
<feature type="transmembrane region" description="Helical" evidence="7">
    <location>
        <begin position="69"/>
        <end position="91"/>
    </location>
</feature>
<dbReference type="InterPro" id="IPR035906">
    <property type="entry name" value="MetI-like_sf"/>
</dbReference>
<dbReference type="PANTHER" id="PTHR30193:SF37">
    <property type="entry name" value="INNER MEMBRANE ABC TRANSPORTER PERMEASE PROTEIN YCJO"/>
    <property type="match status" value="1"/>
</dbReference>
<evidence type="ECO:0000313" key="15">
    <source>
        <dbReference type="Proteomes" id="UP000324707"/>
    </source>
</evidence>
<evidence type="ECO:0000313" key="12">
    <source>
        <dbReference type="EMBL" id="TXJ46245.1"/>
    </source>
</evidence>
<keyword evidence="4 7" id="KW-0812">Transmembrane</keyword>
<keyword evidence="3" id="KW-1003">Cell membrane</keyword>
<evidence type="ECO:0000313" key="9">
    <source>
        <dbReference type="EMBL" id="TXJ13566.1"/>
    </source>
</evidence>
<dbReference type="EMBL" id="SAXZ01000006">
    <property type="protein sequence ID" value="TXJ33703.1"/>
    <property type="molecule type" value="Genomic_DNA"/>
</dbReference>
<keyword evidence="13" id="KW-1185">Reference proteome</keyword>
<feature type="domain" description="ABC transmembrane type-1" evidence="8">
    <location>
        <begin position="65"/>
        <end position="277"/>
    </location>
</feature>
<feature type="transmembrane region" description="Helical" evidence="7">
    <location>
        <begin position="197"/>
        <end position="221"/>
    </location>
</feature>
<dbReference type="Proteomes" id="UP000325116">
    <property type="component" value="Unassembled WGS sequence"/>
</dbReference>
<comment type="caution">
    <text evidence="12">The sequence shown here is derived from an EMBL/GenBank/DDBJ whole genome shotgun (WGS) entry which is preliminary data.</text>
</comment>
<feature type="transmembrane region" description="Helical" evidence="7">
    <location>
        <begin position="9"/>
        <end position="29"/>
    </location>
</feature>
<evidence type="ECO:0000313" key="10">
    <source>
        <dbReference type="EMBL" id="TXJ33703.1"/>
    </source>
</evidence>
<feature type="transmembrane region" description="Helical" evidence="7">
    <location>
        <begin position="103"/>
        <end position="124"/>
    </location>
</feature>
<sequence length="285" mass="32602">MKKYSNRFGFYLSIPVIVSLVLFNFWPFIETIYLSFMTQRRGELIFNGIKNYQRLFGDDIFRTALINSFIFYIIRLPIMLITCTLLASVIHRGIKKLKSFFEASYFIPVLVDAVAYSMIFLLIFQDRGIANFVLSKLGIENIAWLKQSIPAKVLIIIVVSWRWTGYNMVLFLAAIQNIPEDYYEAATIDRANSFQKFIYITLPSLKPVILFTSIMSTIGTLNLFTEPFLLTNGGPNNGTMTLGLYIYNQAFVSLNMPYASTVSVVILIIVGTLTYLQLKIGERDN</sequence>
<dbReference type="Proteomes" id="UP000324707">
    <property type="component" value="Unassembled WGS sequence"/>
</dbReference>
<evidence type="ECO:0000256" key="7">
    <source>
        <dbReference type="RuleBase" id="RU363032"/>
    </source>
</evidence>
<evidence type="ECO:0000256" key="4">
    <source>
        <dbReference type="ARBA" id="ARBA00022692"/>
    </source>
</evidence>
<dbReference type="Proteomes" id="UP000324574">
    <property type="component" value="Unassembled WGS sequence"/>
</dbReference>
<evidence type="ECO:0000313" key="13">
    <source>
        <dbReference type="Proteomes" id="UP000322659"/>
    </source>
</evidence>
<dbReference type="GO" id="GO:0055085">
    <property type="term" value="P:transmembrane transport"/>
    <property type="evidence" value="ECO:0007669"/>
    <property type="project" value="InterPro"/>
</dbReference>
<keyword evidence="2 7" id="KW-0813">Transport</keyword>
<dbReference type="PANTHER" id="PTHR30193">
    <property type="entry name" value="ABC TRANSPORTER PERMEASE PROTEIN"/>
    <property type="match status" value="1"/>
</dbReference>
<organism evidence="12 14">
    <name type="scientific">Brachyspira aalborgi</name>
    <dbReference type="NCBI Taxonomy" id="29522"/>
    <lineage>
        <taxon>Bacteria</taxon>
        <taxon>Pseudomonadati</taxon>
        <taxon>Spirochaetota</taxon>
        <taxon>Spirochaetia</taxon>
        <taxon>Brachyspirales</taxon>
        <taxon>Brachyspiraceae</taxon>
        <taxon>Brachyspira</taxon>
    </lineage>
</organism>
<reference evidence="12" key="2">
    <citation type="submission" date="2019-01" db="EMBL/GenBank/DDBJ databases">
        <authorList>
            <person name="Thorell K."/>
        </authorList>
    </citation>
    <scope>NUCLEOTIDE SEQUENCE</scope>
    <source>
        <strain evidence="12">PC3714II</strain>
        <strain evidence="10">PC5099IV</strain>
        <strain evidence="11">PC5538III-lc</strain>
        <strain evidence="9">W1</strain>
    </source>
</reference>
<feature type="transmembrane region" description="Helical" evidence="7">
    <location>
        <begin position="153"/>
        <end position="176"/>
    </location>
</feature>
<dbReference type="RefSeq" id="WP_147525812.1">
    <property type="nucleotide sequence ID" value="NZ_SAXT01000001.1"/>
</dbReference>
<dbReference type="InterPro" id="IPR051393">
    <property type="entry name" value="ABC_transporter_permease"/>
</dbReference>
<feature type="transmembrane region" description="Helical" evidence="7">
    <location>
        <begin position="258"/>
        <end position="278"/>
    </location>
</feature>
<name>A0A5C8DEL6_9SPIR</name>
<keyword evidence="5 7" id="KW-1133">Transmembrane helix</keyword>
<evidence type="ECO:0000256" key="1">
    <source>
        <dbReference type="ARBA" id="ARBA00004651"/>
    </source>
</evidence>
<accession>A0A5C8DEL6</accession>
<comment type="similarity">
    <text evidence="7">Belongs to the binding-protein-dependent transport system permease family.</text>
</comment>
<keyword evidence="6 7" id="KW-0472">Membrane</keyword>
<gene>
    <name evidence="11" type="ORF">EPJ69_02485</name>
    <name evidence="12" type="ORF">EPJ70_01775</name>
    <name evidence="10" type="ORF">EPJ71_02685</name>
    <name evidence="9" type="ORF">EPJ80_02170</name>
</gene>
<dbReference type="SUPFAM" id="SSF161098">
    <property type="entry name" value="MetI-like"/>
    <property type="match status" value="1"/>
</dbReference>
<dbReference type="CDD" id="cd06261">
    <property type="entry name" value="TM_PBP2"/>
    <property type="match status" value="1"/>
</dbReference>
<dbReference type="GO" id="GO:0005886">
    <property type="term" value="C:plasma membrane"/>
    <property type="evidence" value="ECO:0007669"/>
    <property type="project" value="UniProtKB-SubCell"/>
</dbReference>
<evidence type="ECO:0000256" key="3">
    <source>
        <dbReference type="ARBA" id="ARBA00022475"/>
    </source>
</evidence>
<protein>
    <submittedName>
        <fullName evidence="12">Sugar ABC transporter permease</fullName>
    </submittedName>
</protein>
<evidence type="ECO:0000256" key="6">
    <source>
        <dbReference type="ARBA" id="ARBA00023136"/>
    </source>
</evidence>
<dbReference type="EMBL" id="SAXT01000001">
    <property type="protein sequence ID" value="TXJ13566.1"/>
    <property type="molecule type" value="Genomic_DNA"/>
</dbReference>
<reference evidence="13 14" key="1">
    <citation type="journal article" date="1992" name="Lakartidningen">
        <title>[Penicillin V and not amoxicillin is the first choice preparation in acute otitis].</title>
        <authorList>
            <person name="Kamme C."/>
            <person name="Lundgren K."/>
            <person name="Prellner K."/>
        </authorList>
    </citation>
    <scope>NUCLEOTIDE SEQUENCE [LARGE SCALE GENOMIC DNA]</scope>
    <source>
        <strain evidence="12 14">PC3714II</strain>
        <strain evidence="10 13">PC5099IV</strain>
        <strain evidence="11 15">PC5538III-lc</strain>
        <strain evidence="9 16">W1</strain>
    </source>
</reference>
<evidence type="ECO:0000313" key="16">
    <source>
        <dbReference type="Proteomes" id="UP000325116"/>
    </source>
</evidence>
<dbReference type="PROSITE" id="PS50928">
    <property type="entry name" value="ABC_TM1"/>
    <property type="match status" value="1"/>
</dbReference>
<dbReference type="EMBL" id="SAXX01000005">
    <property type="protein sequence ID" value="TXJ34190.1"/>
    <property type="molecule type" value="Genomic_DNA"/>
</dbReference>